<dbReference type="PROSITE" id="PS50088">
    <property type="entry name" value="ANK_REPEAT"/>
    <property type="match status" value="2"/>
</dbReference>
<feature type="non-terminal residue" evidence="4">
    <location>
        <position position="1"/>
    </location>
</feature>
<accession>A0A8H6MTX2</accession>
<feature type="repeat" description="ANK" evidence="2">
    <location>
        <begin position="1104"/>
        <end position="1136"/>
    </location>
</feature>
<feature type="repeat" description="ANK" evidence="2">
    <location>
        <begin position="524"/>
        <end position="556"/>
    </location>
</feature>
<evidence type="ECO:0000313" key="4">
    <source>
        <dbReference type="EMBL" id="KAF6808158.1"/>
    </source>
</evidence>
<dbReference type="Pfam" id="PF23397">
    <property type="entry name" value="DUF7104"/>
    <property type="match status" value="15"/>
</dbReference>
<evidence type="ECO:0000256" key="2">
    <source>
        <dbReference type="PROSITE-ProRule" id="PRU00023"/>
    </source>
</evidence>
<name>A0A8H6MTX2_9PEZI</name>
<dbReference type="PANTHER" id="PTHR10039:SF14">
    <property type="entry name" value="NACHT DOMAIN-CONTAINING PROTEIN"/>
    <property type="match status" value="1"/>
</dbReference>
<dbReference type="Pfam" id="PF22939">
    <property type="entry name" value="WHD_GPIID"/>
    <property type="match status" value="1"/>
</dbReference>
<dbReference type="AlphaFoldDB" id="A0A8H6MTX2"/>
<dbReference type="Gene3D" id="3.40.50.300">
    <property type="entry name" value="P-loop containing nucleotide triphosphate hydrolases"/>
    <property type="match status" value="1"/>
</dbReference>
<dbReference type="InterPro" id="IPR002110">
    <property type="entry name" value="Ankyrin_rpt"/>
</dbReference>
<dbReference type="PROSITE" id="PS50837">
    <property type="entry name" value="NACHT"/>
    <property type="match status" value="1"/>
</dbReference>
<dbReference type="InterPro" id="IPR027417">
    <property type="entry name" value="P-loop_NTPase"/>
</dbReference>
<keyword evidence="2" id="KW-0040">ANK repeat</keyword>
<dbReference type="Pfam" id="PF12796">
    <property type="entry name" value="Ank_2"/>
    <property type="match status" value="1"/>
</dbReference>
<reference evidence="4" key="1">
    <citation type="journal article" date="2020" name="Phytopathology">
        <title>Genome Sequence Resources of Colletotrichum truncatum, C. plurivorum, C. musicola, and C. sojae: Four Species Pathogenic to Soybean (Glycine max).</title>
        <authorList>
            <person name="Rogerio F."/>
            <person name="Boufleur T.R."/>
            <person name="Ciampi-Guillardi M."/>
            <person name="Sukno S.A."/>
            <person name="Thon M.R."/>
            <person name="Massola Junior N.S."/>
            <person name="Baroncelli R."/>
        </authorList>
    </citation>
    <scope>NUCLEOTIDE SEQUENCE</scope>
    <source>
        <strain evidence="4">LFN00145</strain>
    </source>
</reference>
<evidence type="ECO:0000259" key="3">
    <source>
        <dbReference type="PROSITE" id="PS50837"/>
    </source>
</evidence>
<keyword evidence="1" id="KW-0677">Repeat</keyword>
<gene>
    <name evidence="4" type="ORF">CPLU01_15709</name>
</gene>
<dbReference type="InterPro" id="IPR055530">
    <property type="entry name" value="DUF7104"/>
</dbReference>
<dbReference type="InterPro" id="IPR036770">
    <property type="entry name" value="Ankyrin_rpt-contain_sf"/>
</dbReference>
<proteinExistence type="predicted"/>
<evidence type="ECO:0000313" key="5">
    <source>
        <dbReference type="Proteomes" id="UP000654918"/>
    </source>
</evidence>
<dbReference type="SUPFAM" id="SSF48403">
    <property type="entry name" value="Ankyrin repeat"/>
    <property type="match status" value="1"/>
</dbReference>
<dbReference type="Pfam" id="PF24883">
    <property type="entry name" value="NPHP3_N"/>
    <property type="match status" value="1"/>
</dbReference>
<dbReference type="PANTHER" id="PTHR10039">
    <property type="entry name" value="AMELOGENIN"/>
    <property type="match status" value="1"/>
</dbReference>
<dbReference type="SUPFAM" id="SSF52540">
    <property type="entry name" value="P-loop containing nucleoside triphosphate hydrolases"/>
    <property type="match status" value="1"/>
</dbReference>
<comment type="caution">
    <text evidence="4">The sequence shown here is derived from an EMBL/GenBank/DDBJ whole genome shotgun (WGS) entry which is preliminary data.</text>
</comment>
<dbReference type="EMBL" id="WIGO01000593">
    <property type="protein sequence ID" value="KAF6808158.1"/>
    <property type="molecule type" value="Genomic_DNA"/>
</dbReference>
<dbReference type="Gene3D" id="1.20.5.340">
    <property type="match status" value="6"/>
</dbReference>
<dbReference type="InterPro" id="IPR007111">
    <property type="entry name" value="NACHT_NTPase"/>
</dbReference>
<keyword evidence="5" id="KW-1185">Reference proteome</keyword>
<evidence type="ECO:0000256" key="1">
    <source>
        <dbReference type="ARBA" id="ARBA00022737"/>
    </source>
</evidence>
<dbReference type="InterPro" id="IPR056884">
    <property type="entry name" value="NPHP3-like_N"/>
</dbReference>
<dbReference type="SMART" id="SM00248">
    <property type="entry name" value="ANK"/>
    <property type="match status" value="4"/>
</dbReference>
<protein>
    <submittedName>
        <fullName evidence="4">Ankyrin domain protein</fullName>
    </submittedName>
</protein>
<sequence length="1170" mass="129945">KPHAEACLRDLFLTDPYEDKKALKRKKGNRAGGTCEWIMGTEELTAWLGSGQTDRSEGQGTQVLWLHGNPGTGKSTMAIFLTEELSQAFSATERRTLAYFFCDSAFDTRKSATSVVRGLLLQLVQQHPQLLDRLLPKYNERGAELFRSFDALWTIFMELAADEKTGRKYCIIDALDECDEESQDTLLKQLEETFKSRDAPPNIHVLVTSRPYPEIREYMEGFANKDLASYAEAKQDIERCIEERTTALAGKKHYTAKVLTQVRDILRERSEGTFLWVGLACEELEGIPSKDAVQVLENMPKGLSLLYKRLLETAVKNGAKDVRRVLSFVAVCVRPLSVLELSEACQLHLDEDDKDTRIQFMRDQIASCRLMVVIQDEKVLLLHQSVKDFLDKEGVINDLKAHAELAYRCVDLLIEDFHDNGDPRVTFLGYAVEEWANHAHMAQSGFEVKASQREFFDTESECRESWLRLYKRARFYDRIPEQFSVLHVAAKWGILALVDHVCCPYSPLYEAEELVRLIEFADAHNVTPLERAAGSGHSSVIARLLDMGGKVSTRVAIAAAGNWRDGKEVMALLLDQRGDQITITEEVVKAAAGNEGNGKEVIALLLDRRGDEIIINEEVVKAATGNRQNGKEVMALLLDRRGDQITITEEVVKAATRNWQNGKEVMELLLDRRGDQITITEEVVKAATGNWQNGKEVMALLLDRRGDQITITKEVVKAAAGNGGNGKEVMELLLDRRGDQITITEEVVKAATGNRQNGKEVIALLLDRRGDQITITKEVVKAAAGNEGNGKEVMALLLDRRGDQITITEEVVKAAAGNGGNGKEVMALLLDRRGDQITITEEVVKAAAGNEWNGKEVMALLLDRRGDQITITEEITITQEVVKAAAGNEENGKEVMELLLDRREDQITITQEVVKAAAGNWQNGKEVMALLLDRRGDQITITEEVVKAAAGNEWNGKEVMALLLDRRGDQITITEEVVKAAAGNGGNGKEVMALLLDRRGDEIIINEEVVKAAATCGQDQVLDMLSQQTFRIEEEWRCIAQFYNAAKAGDVWAIEEMIQQGVKPDVKNIRGVTPLWIAAGLGHNTVVKLLAQRRDVDVNSRSVSGRSPVFWPASSGDEPIVATLMEAGADPTFMDCDGNTAIMIARKNGHEKIAKMLEGWNNETDAMKKA</sequence>
<dbReference type="Proteomes" id="UP000654918">
    <property type="component" value="Unassembled WGS sequence"/>
</dbReference>
<feature type="domain" description="NACHT" evidence="3">
    <location>
        <begin position="62"/>
        <end position="211"/>
    </location>
</feature>
<dbReference type="Gene3D" id="1.25.40.20">
    <property type="entry name" value="Ankyrin repeat-containing domain"/>
    <property type="match status" value="2"/>
</dbReference>
<dbReference type="InterPro" id="IPR054471">
    <property type="entry name" value="GPIID_WHD"/>
</dbReference>
<organism evidence="4 5">
    <name type="scientific">Colletotrichum plurivorum</name>
    <dbReference type="NCBI Taxonomy" id="2175906"/>
    <lineage>
        <taxon>Eukaryota</taxon>
        <taxon>Fungi</taxon>
        <taxon>Dikarya</taxon>
        <taxon>Ascomycota</taxon>
        <taxon>Pezizomycotina</taxon>
        <taxon>Sordariomycetes</taxon>
        <taxon>Hypocreomycetidae</taxon>
        <taxon>Glomerellales</taxon>
        <taxon>Glomerellaceae</taxon>
        <taxon>Colletotrichum</taxon>
        <taxon>Colletotrichum orchidearum species complex</taxon>
    </lineage>
</organism>